<feature type="region of interest" description="Disordered" evidence="1">
    <location>
        <begin position="31"/>
        <end position="68"/>
    </location>
</feature>
<evidence type="ECO:0000313" key="4">
    <source>
        <dbReference type="Proteomes" id="UP000334019"/>
    </source>
</evidence>
<dbReference type="KEGG" id="atq:GH723_17245"/>
<dbReference type="AlphaFoldDB" id="A0A5Q2RP27"/>
<dbReference type="Proteomes" id="UP000334019">
    <property type="component" value="Chromosome"/>
</dbReference>
<reference evidence="3 4" key="1">
    <citation type="submission" date="2019-11" db="EMBL/GenBank/DDBJ databases">
        <authorList>
            <person name="He Y."/>
        </authorList>
    </citation>
    <scope>NUCLEOTIDE SEQUENCE [LARGE SCALE GENOMIC DNA]</scope>
    <source>
        <strain evidence="3 4">SCSIO 58843</strain>
    </source>
</reference>
<feature type="signal peptide" evidence="2">
    <location>
        <begin position="1"/>
        <end position="24"/>
    </location>
</feature>
<accession>A0A5Q2RP27</accession>
<proteinExistence type="predicted"/>
<dbReference type="RefSeq" id="WP_153760806.1">
    <property type="nucleotide sequence ID" value="NZ_CP045851.1"/>
</dbReference>
<sequence length="415" mass="43305">MERRVEARAGWGAMALVLALTAAACSGDDTAATAADDASGPATTTTAGEAAPPEDDEGPAPDGATGGDLVAGTDYTVLGALRAVPSDLDFELVHTADVASVLDLPGVDAPSDHDADSIREAARLISGQTGEAAPVHVHLAGVPELAVTDTSPDAEQRYADIRADLGWTVAELDAYVTASGPSDAITVVVGDIGGADLTDSNLTEADDGVFTAGDGEDFTTDVGNRTPARPLGRPRHLVLERNMLAMALDRDLAARWAADDVTPIAELDAWARVADALDRHDVISAVLVAIDGPTDASSTMLADLWKVAEMQAIREPFDVVGIGWSAVDGEPAVHVAYHFLDPAAAERQVPTIADFFHSGVSHITRIPSEDRWDVVEVSLAGHIVEVELRLTGEDAHTFADALIQMGDLPFLYIDG</sequence>
<feature type="compositionally biased region" description="Low complexity" evidence="1">
    <location>
        <begin position="31"/>
        <end position="51"/>
    </location>
</feature>
<keyword evidence="2" id="KW-0732">Signal</keyword>
<feature type="chain" id="PRO_5039275174" evidence="2">
    <location>
        <begin position="25"/>
        <end position="415"/>
    </location>
</feature>
<evidence type="ECO:0000313" key="3">
    <source>
        <dbReference type="EMBL" id="QGG96702.1"/>
    </source>
</evidence>
<organism evidence="3 4">
    <name type="scientific">Actinomarinicola tropica</name>
    <dbReference type="NCBI Taxonomy" id="2789776"/>
    <lineage>
        <taxon>Bacteria</taxon>
        <taxon>Bacillati</taxon>
        <taxon>Actinomycetota</taxon>
        <taxon>Acidimicrobiia</taxon>
        <taxon>Acidimicrobiales</taxon>
        <taxon>Iamiaceae</taxon>
        <taxon>Actinomarinicola</taxon>
    </lineage>
</organism>
<keyword evidence="4" id="KW-1185">Reference proteome</keyword>
<dbReference type="PROSITE" id="PS51257">
    <property type="entry name" value="PROKAR_LIPOPROTEIN"/>
    <property type="match status" value="1"/>
</dbReference>
<evidence type="ECO:0000256" key="2">
    <source>
        <dbReference type="SAM" id="SignalP"/>
    </source>
</evidence>
<protein>
    <submittedName>
        <fullName evidence="3">Uncharacterized protein</fullName>
    </submittedName>
</protein>
<name>A0A5Q2RP27_9ACTN</name>
<feature type="region of interest" description="Disordered" evidence="1">
    <location>
        <begin position="210"/>
        <end position="229"/>
    </location>
</feature>
<gene>
    <name evidence="3" type="ORF">GH723_17245</name>
</gene>
<evidence type="ECO:0000256" key="1">
    <source>
        <dbReference type="SAM" id="MobiDB-lite"/>
    </source>
</evidence>
<dbReference type="EMBL" id="CP045851">
    <property type="protein sequence ID" value="QGG96702.1"/>
    <property type="molecule type" value="Genomic_DNA"/>
</dbReference>